<accession>A0A5J9VIY7</accession>
<evidence type="ECO:0000256" key="2">
    <source>
        <dbReference type="ARBA" id="ARBA00023015"/>
    </source>
</evidence>
<evidence type="ECO:0000313" key="8">
    <source>
        <dbReference type="EMBL" id="TVU35384.1"/>
    </source>
</evidence>
<dbReference type="Pfam" id="PF14215">
    <property type="entry name" value="bHLH-MYC_N"/>
    <property type="match status" value="1"/>
</dbReference>
<dbReference type="EMBL" id="RWGY01000009">
    <property type="protein sequence ID" value="TVU35384.1"/>
    <property type="molecule type" value="Genomic_DNA"/>
</dbReference>
<evidence type="ECO:0000256" key="4">
    <source>
        <dbReference type="ARBA" id="ARBA00023242"/>
    </source>
</evidence>
<dbReference type="GO" id="GO:0000976">
    <property type="term" value="F:transcription cis-regulatory region binding"/>
    <property type="evidence" value="ECO:0007669"/>
    <property type="project" value="TreeGrafter"/>
</dbReference>
<dbReference type="InterPro" id="IPR025610">
    <property type="entry name" value="MYC/MYB_N"/>
</dbReference>
<dbReference type="PANTHER" id="PTHR11514:SF139">
    <property type="entry name" value="TRANSCRIPTION FACTOR"/>
    <property type="match status" value="1"/>
</dbReference>
<dbReference type="Gramene" id="TVU35384">
    <property type="protein sequence ID" value="TVU35384"/>
    <property type="gene ID" value="EJB05_17271"/>
</dbReference>
<keyword evidence="3 5" id="KW-0804">Transcription</keyword>
<proteinExistence type="inferred from homology"/>
<evidence type="ECO:0000259" key="7">
    <source>
        <dbReference type="PROSITE" id="PS50888"/>
    </source>
</evidence>
<comment type="similarity">
    <text evidence="1">Belongs to the bHLH protein family.</text>
</comment>
<gene>
    <name evidence="8" type="ORF">EJB05_17271</name>
</gene>
<name>A0A5J9VIY7_9POAL</name>
<dbReference type="InterPro" id="IPR036638">
    <property type="entry name" value="HLH_DNA-bd_sf"/>
</dbReference>
<feature type="compositionally biased region" description="Polar residues" evidence="6">
    <location>
        <begin position="299"/>
        <end position="310"/>
    </location>
</feature>
<keyword evidence="4 5" id="KW-0539">Nucleus</keyword>
<comment type="caution">
    <text evidence="8">The sequence shown here is derived from an EMBL/GenBank/DDBJ whole genome shotgun (WGS) entry which is preliminary data.</text>
</comment>
<feature type="compositionally biased region" description="Basic and acidic residues" evidence="6">
    <location>
        <begin position="328"/>
        <end position="342"/>
    </location>
</feature>
<dbReference type="InterPro" id="IPR011598">
    <property type="entry name" value="bHLH_dom"/>
</dbReference>
<dbReference type="SMART" id="SM00353">
    <property type="entry name" value="HLH"/>
    <property type="match status" value="1"/>
</dbReference>
<dbReference type="GO" id="GO:0005634">
    <property type="term" value="C:nucleus"/>
    <property type="evidence" value="ECO:0007669"/>
    <property type="project" value="UniProtKB-SubCell"/>
</dbReference>
<dbReference type="SUPFAM" id="SSF47459">
    <property type="entry name" value="HLH, helix-loop-helix DNA-binding domain"/>
    <property type="match status" value="1"/>
</dbReference>
<feature type="non-terminal residue" evidence="8">
    <location>
        <position position="1"/>
    </location>
</feature>
<dbReference type="InterPro" id="IPR045084">
    <property type="entry name" value="AIB/MYC-like"/>
</dbReference>
<dbReference type="Gene3D" id="4.10.280.10">
    <property type="entry name" value="Helix-loop-helix DNA-binding domain"/>
    <property type="match status" value="1"/>
</dbReference>
<evidence type="ECO:0000313" key="9">
    <source>
        <dbReference type="Proteomes" id="UP000324897"/>
    </source>
</evidence>
<feature type="domain" description="BHLH" evidence="7">
    <location>
        <begin position="331"/>
        <end position="380"/>
    </location>
</feature>
<dbReference type="PROSITE" id="PS50888">
    <property type="entry name" value="BHLH"/>
    <property type="match status" value="1"/>
</dbReference>
<keyword evidence="2 5" id="KW-0805">Transcription regulation</keyword>
<dbReference type="Pfam" id="PF00010">
    <property type="entry name" value="HLH"/>
    <property type="match status" value="1"/>
</dbReference>
<dbReference type="AlphaFoldDB" id="A0A5J9VIY7"/>
<protein>
    <recommendedName>
        <fullName evidence="5">Transcription factor</fullName>
        <shortName evidence="5">bHLH transcription factor</shortName>
    </recommendedName>
    <alternativeName>
        <fullName evidence="5">Basic helix-loop-helix protein</fullName>
    </alternativeName>
</protein>
<reference evidence="8 9" key="1">
    <citation type="journal article" date="2019" name="Sci. Rep.">
        <title>A high-quality genome of Eragrostis curvula grass provides insights into Poaceae evolution and supports new strategies to enhance forage quality.</title>
        <authorList>
            <person name="Carballo J."/>
            <person name="Santos B.A.C.M."/>
            <person name="Zappacosta D."/>
            <person name="Garbus I."/>
            <person name="Selva J.P."/>
            <person name="Gallo C.A."/>
            <person name="Diaz A."/>
            <person name="Albertini E."/>
            <person name="Caccamo M."/>
            <person name="Echenique V."/>
        </authorList>
    </citation>
    <scope>NUCLEOTIDE SEQUENCE [LARGE SCALE GENOMIC DNA]</scope>
    <source>
        <strain evidence="9">cv. Victoria</strain>
        <tissue evidence="8">Leaf</tissue>
    </source>
</reference>
<organism evidence="8 9">
    <name type="scientific">Eragrostis curvula</name>
    <name type="common">weeping love grass</name>
    <dbReference type="NCBI Taxonomy" id="38414"/>
    <lineage>
        <taxon>Eukaryota</taxon>
        <taxon>Viridiplantae</taxon>
        <taxon>Streptophyta</taxon>
        <taxon>Embryophyta</taxon>
        <taxon>Tracheophyta</taxon>
        <taxon>Spermatophyta</taxon>
        <taxon>Magnoliopsida</taxon>
        <taxon>Liliopsida</taxon>
        <taxon>Poales</taxon>
        <taxon>Poaceae</taxon>
        <taxon>PACMAD clade</taxon>
        <taxon>Chloridoideae</taxon>
        <taxon>Eragrostideae</taxon>
        <taxon>Eragrostidinae</taxon>
        <taxon>Eragrostis</taxon>
    </lineage>
</organism>
<dbReference type="GO" id="GO:0003700">
    <property type="term" value="F:DNA-binding transcription factor activity"/>
    <property type="evidence" value="ECO:0007669"/>
    <property type="project" value="InterPro"/>
</dbReference>
<dbReference type="OrthoDB" id="677168at2759"/>
<dbReference type="PANTHER" id="PTHR11514">
    <property type="entry name" value="MYC"/>
    <property type="match status" value="1"/>
</dbReference>
<dbReference type="GO" id="GO:0046983">
    <property type="term" value="F:protein dimerization activity"/>
    <property type="evidence" value="ECO:0007669"/>
    <property type="project" value="InterPro"/>
</dbReference>
<feature type="region of interest" description="Disordered" evidence="6">
    <location>
        <begin position="267"/>
        <end position="342"/>
    </location>
</feature>
<dbReference type="CDD" id="cd11449">
    <property type="entry name" value="bHLH_AtAIB_like"/>
    <property type="match status" value="1"/>
</dbReference>
<evidence type="ECO:0000256" key="5">
    <source>
        <dbReference type="RuleBase" id="RU369104"/>
    </source>
</evidence>
<evidence type="ECO:0000256" key="1">
    <source>
        <dbReference type="ARBA" id="ARBA00005510"/>
    </source>
</evidence>
<comment type="subcellular location">
    <subcellularLocation>
        <location evidence="5">Nucleus</location>
    </subcellularLocation>
</comment>
<evidence type="ECO:0000256" key="6">
    <source>
        <dbReference type="SAM" id="MobiDB-lite"/>
    </source>
</evidence>
<dbReference type="Proteomes" id="UP000324897">
    <property type="component" value="Unassembled WGS sequence"/>
</dbReference>
<sequence length="487" mass="51687">MAWSDKDAALFAAVLGRDAAHHLATTPPAVDGPATAALAPELQARLHDLVERGGPWTYGIFWQESLAAGRAVLVWGDGHCRDGGAPQQQADDGSAESRSFARKRVLLRLHALYGGGGDEEDGAADYALRLDRVTGAEMYFLASMYFSFPEGAGGPGRALASRRHAWAASRPLLQPARRRRRRSRVSAGLRTVVFLPCKGGVLELGSVLPVRETPEALRAIHAALAAAAPAETPEEGMRIFGKNLSRSGKMPTTAPQATEVVLRNGANLAPQPAGGQTSPDKKEAVEETAQPAAPPKSIDFTQLEQPNGLQQAGGEERRPRKRGRKPANGREEPLNHVEAERQRREKLNQRFYALRAVVPKISKMDKASLLSDAIAYIQELEARLHGGGGAAARADSSTGPAAVEVKAMQDDVVLRVTTPLCAHPASQVLRAIRNAQISVVASDLAVVDDAVTHTLMLRSPGPERLTPEAVLAAVSPGTSGGSCTPSP</sequence>
<keyword evidence="9" id="KW-1185">Reference proteome</keyword>
<evidence type="ECO:0000256" key="3">
    <source>
        <dbReference type="ARBA" id="ARBA00023163"/>
    </source>
</evidence>